<dbReference type="GO" id="GO:0005737">
    <property type="term" value="C:cytoplasm"/>
    <property type="evidence" value="ECO:0007669"/>
    <property type="project" value="UniProtKB-SubCell"/>
</dbReference>
<comment type="subunit">
    <text evidence="3 7">Homodimer.</text>
</comment>
<organism evidence="9 10">
    <name type="scientific">Branchiibius hedensis</name>
    <dbReference type="NCBI Taxonomy" id="672460"/>
    <lineage>
        <taxon>Bacteria</taxon>
        <taxon>Bacillati</taxon>
        <taxon>Actinomycetota</taxon>
        <taxon>Actinomycetes</taxon>
        <taxon>Micrococcales</taxon>
        <taxon>Dermacoccaceae</taxon>
        <taxon>Branchiibius</taxon>
    </lineage>
</organism>
<dbReference type="PIRSF" id="PIRSF003107">
    <property type="entry name" value="PhoU"/>
    <property type="match status" value="1"/>
</dbReference>
<feature type="domain" description="PhoU" evidence="8">
    <location>
        <begin position="122"/>
        <end position="203"/>
    </location>
</feature>
<dbReference type="Proteomes" id="UP000250028">
    <property type="component" value="Unassembled WGS sequence"/>
</dbReference>
<dbReference type="AlphaFoldDB" id="A0A2Y8ZZR0"/>
<evidence type="ECO:0000313" key="9">
    <source>
        <dbReference type="EMBL" id="SSA35407.1"/>
    </source>
</evidence>
<comment type="subcellular location">
    <subcellularLocation>
        <location evidence="1 7">Cytoplasm</location>
    </subcellularLocation>
</comment>
<evidence type="ECO:0000256" key="5">
    <source>
        <dbReference type="ARBA" id="ARBA00022490"/>
    </source>
</evidence>
<evidence type="ECO:0000259" key="8">
    <source>
        <dbReference type="Pfam" id="PF01895"/>
    </source>
</evidence>
<name>A0A2Y8ZZR0_9MICO</name>
<dbReference type="GO" id="GO:0045936">
    <property type="term" value="P:negative regulation of phosphate metabolic process"/>
    <property type="evidence" value="ECO:0007669"/>
    <property type="project" value="InterPro"/>
</dbReference>
<dbReference type="Gene3D" id="1.20.58.220">
    <property type="entry name" value="Phosphate transport system protein phou homolog 2, domain 2"/>
    <property type="match status" value="1"/>
</dbReference>
<dbReference type="RefSeq" id="WP_109686657.1">
    <property type="nucleotide sequence ID" value="NZ_QGDN01000001.1"/>
</dbReference>
<dbReference type="Pfam" id="PF01895">
    <property type="entry name" value="PhoU"/>
    <property type="match status" value="2"/>
</dbReference>
<evidence type="ECO:0000256" key="7">
    <source>
        <dbReference type="PIRNR" id="PIRNR003107"/>
    </source>
</evidence>
<keyword evidence="6 7" id="KW-0592">Phosphate transport</keyword>
<sequence>MRTGFHEDLDRISDDLVQMATLVGTAMSRATIALLDADLQLAESVIASDTDIDTIRDQVDELAVDLLARQQPVATDLRMVVTAMQMSSSIERMGDLAEHLAKVARLRYPDHAVPPELREIFVQMSKITQELAERVAAAIADKDVSAAEEIEKRDQELDELHRQIFGILVDPSYSSGVEAAIDATLLSRYFERFGDHATSVAYRIVYLVTGRRPNAEVDD</sequence>
<evidence type="ECO:0000313" key="10">
    <source>
        <dbReference type="Proteomes" id="UP000250028"/>
    </source>
</evidence>
<protein>
    <recommendedName>
        <fullName evidence="7">Phosphate-specific transport system accessory protein PhoU</fullName>
    </recommendedName>
</protein>
<reference evidence="10" key="1">
    <citation type="submission" date="2016-10" db="EMBL/GenBank/DDBJ databases">
        <authorList>
            <person name="Varghese N."/>
            <person name="Submissions S."/>
        </authorList>
    </citation>
    <scope>NUCLEOTIDE SEQUENCE [LARGE SCALE GENOMIC DNA]</scope>
    <source>
        <strain evidence="10">DSM 22951</strain>
    </source>
</reference>
<dbReference type="SUPFAM" id="SSF109755">
    <property type="entry name" value="PhoU-like"/>
    <property type="match status" value="1"/>
</dbReference>
<dbReference type="EMBL" id="UESZ01000001">
    <property type="protein sequence ID" value="SSA35407.1"/>
    <property type="molecule type" value="Genomic_DNA"/>
</dbReference>
<comment type="function">
    <text evidence="7">Plays a role in the regulation of phosphate uptake.</text>
</comment>
<dbReference type="InterPro" id="IPR026022">
    <property type="entry name" value="PhoU_dom"/>
</dbReference>
<comment type="similarity">
    <text evidence="2 7">Belongs to the PhoU family.</text>
</comment>
<dbReference type="OrthoDB" id="9814256at2"/>
<dbReference type="InterPro" id="IPR038078">
    <property type="entry name" value="PhoU-like_sf"/>
</dbReference>
<dbReference type="FunFam" id="1.20.58.220:FF:000004">
    <property type="entry name" value="Phosphate-specific transport system accessory protein PhoU"/>
    <property type="match status" value="1"/>
</dbReference>
<keyword evidence="5 7" id="KW-0963">Cytoplasm</keyword>
<keyword evidence="10" id="KW-1185">Reference proteome</keyword>
<evidence type="ECO:0000256" key="6">
    <source>
        <dbReference type="ARBA" id="ARBA00022592"/>
    </source>
</evidence>
<evidence type="ECO:0000256" key="3">
    <source>
        <dbReference type="ARBA" id="ARBA00011738"/>
    </source>
</evidence>
<dbReference type="InterPro" id="IPR028366">
    <property type="entry name" value="PhoU"/>
</dbReference>
<dbReference type="PANTHER" id="PTHR42930">
    <property type="entry name" value="PHOSPHATE-SPECIFIC TRANSPORT SYSTEM ACCESSORY PROTEIN PHOU"/>
    <property type="match status" value="1"/>
</dbReference>
<evidence type="ECO:0000256" key="2">
    <source>
        <dbReference type="ARBA" id="ARBA00008107"/>
    </source>
</evidence>
<gene>
    <name evidence="9" type="ORF">SAMN04489750_2762</name>
</gene>
<feature type="domain" description="PhoU" evidence="8">
    <location>
        <begin position="17"/>
        <end position="103"/>
    </location>
</feature>
<evidence type="ECO:0000256" key="1">
    <source>
        <dbReference type="ARBA" id="ARBA00004496"/>
    </source>
</evidence>
<proteinExistence type="inferred from homology"/>
<dbReference type="PANTHER" id="PTHR42930:SF3">
    <property type="entry name" value="PHOSPHATE-SPECIFIC TRANSPORT SYSTEM ACCESSORY PROTEIN PHOU"/>
    <property type="match status" value="1"/>
</dbReference>
<keyword evidence="4 7" id="KW-0813">Transport</keyword>
<accession>A0A2Y8ZZR0</accession>
<dbReference type="NCBIfam" id="TIGR02135">
    <property type="entry name" value="phoU_full"/>
    <property type="match status" value="1"/>
</dbReference>
<dbReference type="GO" id="GO:0006817">
    <property type="term" value="P:phosphate ion transport"/>
    <property type="evidence" value="ECO:0007669"/>
    <property type="project" value="UniProtKB-KW"/>
</dbReference>
<evidence type="ECO:0000256" key="4">
    <source>
        <dbReference type="ARBA" id="ARBA00022448"/>
    </source>
</evidence>
<dbReference type="GO" id="GO:0030643">
    <property type="term" value="P:intracellular phosphate ion homeostasis"/>
    <property type="evidence" value="ECO:0007669"/>
    <property type="project" value="InterPro"/>
</dbReference>